<evidence type="ECO:0000256" key="7">
    <source>
        <dbReference type="ARBA" id="ARBA00022989"/>
    </source>
</evidence>
<reference evidence="13" key="1">
    <citation type="submission" date="2015-07" db="EMBL/GenBank/DDBJ databases">
        <title>Draft genome sequence of the purine-degrading Gottschalkia purinilyticum DSM 1384 (formerly Clostridium purinilyticum).</title>
        <authorList>
            <person name="Poehlein A."/>
            <person name="Schiel-Bengelsdorf B."/>
            <person name="Bengelsdorf F.R."/>
            <person name="Daniel R."/>
            <person name="Duerre P."/>
        </authorList>
    </citation>
    <scope>NUCLEOTIDE SEQUENCE [LARGE SCALE GENOMIC DNA]</scope>
    <source>
        <strain evidence="13">DSM 1384</strain>
    </source>
</reference>
<dbReference type="Pfam" id="PF00005">
    <property type="entry name" value="ABC_tran"/>
    <property type="match status" value="1"/>
</dbReference>
<dbReference type="InterPro" id="IPR003439">
    <property type="entry name" value="ABC_transporter-like_ATP-bd"/>
</dbReference>
<name>A0A0L0W8K5_GOTPU</name>
<dbReference type="InterPro" id="IPR017871">
    <property type="entry name" value="ABC_transporter-like_CS"/>
</dbReference>
<feature type="transmembrane region" description="Helical" evidence="9">
    <location>
        <begin position="400"/>
        <end position="423"/>
    </location>
</feature>
<evidence type="ECO:0000256" key="1">
    <source>
        <dbReference type="ARBA" id="ARBA00004651"/>
    </source>
</evidence>
<dbReference type="SUPFAM" id="SSF52540">
    <property type="entry name" value="P-loop containing nucleoside triphosphate hydrolases"/>
    <property type="match status" value="1"/>
</dbReference>
<organism evidence="12 13">
    <name type="scientific">Gottschalkia purinilytica</name>
    <name type="common">Clostridium purinilyticum</name>
    <dbReference type="NCBI Taxonomy" id="1503"/>
    <lineage>
        <taxon>Bacteria</taxon>
        <taxon>Bacillati</taxon>
        <taxon>Bacillota</taxon>
        <taxon>Tissierellia</taxon>
        <taxon>Tissierellales</taxon>
        <taxon>Gottschalkiaceae</taxon>
        <taxon>Gottschalkia</taxon>
    </lineage>
</organism>
<dbReference type="PROSITE" id="PS50893">
    <property type="entry name" value="ABC_TRANSPORTER_2"/>
    <property type="match status" value="1"/>
</dbReference>
<keyword evidence="3" id="KW-1003">Cell membrane</keyword>
<evidence type="ECO:0000313" key="12">
    <source>
        <dbReference type="EMBL" id="KNF07610.1"/>
    </source>
</evidence>
<dbReference type="STRING" id="1503.CLPU_14c00280"/>
<evidence type="ECO:0000256" key="6">
    <source>
        <dbReference type="ARBA" id="ARBA00022840"/>
    </source>
</evidence>
<keyword evidence="5" id="KW-0547">Nucleotide-binding</keyword>
<dbReference type="Gene3D" id="1.20.1560.10">
    <property type="entry name" value="ABC transporter type 1, transmembrane domain"/>
    <property type="match status" value="1"/>
</dbReference>
<dbReference type="PATRIC" id="fig|1503.3.peg.491"/>
<dbReference type="InterPro" id="IPR011527">
    <property type="entry name" value="ABC1_TM_dom"/>
</dbReference>
<dbReference type="FunFam" id="3.40.50.300:FF:000221">
    <property type="entry name" value="Multidrug ABC transporter ATP-binding protein"/>
    <property type="match status" value="1"/>
</dbReference>
<feature type="transmembrane region" description="Helical" evidence="9">
    <location>
        <begin position="443"/>
        <end position="461"/>
    </location>
</feature>
<evidence type="ECO:0000256" key="8">
    <source>
        <dbReference type="ARBA" id="ARBA00023136"/>
    </source>
</evidence>
<dbReference type="PROSITE" id="PS50929">
    <property type="entry name" value="ABC_TM1F"/>
    <property type="match status" value="1"/>
</dbReference>
<evidence type="ECO:0000313" key="13">
    <source>
        <dbReference type="Proteomes" id="UP000037267"/>
    </source>
</evidence>
<dbReference type="Pfam" id="PF00664">
    <property type="entry name" value="ABC_membrane"/>
    <property type="match status" value="1"/>
</dbReference>
<feature type="transmembrane region" description="Helical" evidence="9">
    <location>
        <begin position="290"/>
        <end position="314"/>
    </location>
</feature>
<dbReference type="Gene3D" id="3.40.50.300">
    <property type="entry name" value="P-loop containing nucleotide triphosphate hydrolases"/>
    <property type="match status" value="1"/>
</dbReference>
<feature type="domain" description="ABC transporter" evidence="10">
    <location>
        <begin position="498"/>
        <end position="733"/>
    </location>
</feature>
<keyword evidence="2" id="KW-0813">Transport</keyword>
<dbReference type="InterPro" id="IPR003593">
    <property type="entry name" value="AAA+_ATPase"/>
</dbReference>
<feature type="domain" description="ABC transmembrane type-1" evidence="11">
    <location>
        <begin position="221"/>
        <end position="463"/>
    </location>
</feature>
<dbReference type="PANTHER" id="PTHR43394:SF1">
    <property type="entry name" value="ATP-BINDING CASSETTE SUB-FAMILY B MEMBER 10, MITOCHONDRIAL"/>
    <property type="match status" value="1"/>
</dbReference>
<evidence type="ECO:0000256" key="9">
    <source>
        <dbReference type="SAM" id="Phobius"/>
    </source>
</evidence>
<keyword evidence="4 9" id="KW-0812">Transmembrane</keyword>
<evidence type="ECO:0000256" key="2">
    <source>
        <dbReference type="ARBA" id="ARBA00022448"/>
    </source>
</evidence>
<proteinExistence type="predicted"/>
<feature type="transmembrane region" description="Helical" evidence="9">
    <location>
        <begin position="320"/>
        <end position="342"/>
    </location>
</feature>
<dbReference type="CDD" id="cd18548">
    <property type="entry name" value="ABC_6TM_Tm287_like"/>
    <property type="match status" value="1"/>
</dbReference>
<dbReference type="PANTHER" id="PTHR43394">
    <property type="entry name" value="ATP-DEPENDENT PERMEASE MDL1, MITOCHONDRIAL"/>
    <property type="match status" value="1"/>
</dbReference>
<accession>A0A0L0W8K5</accession>
<evidence type="ECO:0000256" key="5">
    <source>
        <dbReference type="ARBA" id="ARBA00022741"/>
    </source>
</evidence>
<dbReference type="PROSITE" id="PS00211">
    <property type="entry name" value="ABC_TRANSPORTER_1"/>
    <property type="match status" value="1"/>
</dbReference>
<dbReference type="InterPro" id="IPR027417">
    <property type="entry name" value="P-loop_NTPase"/>
</dbReference>
<keyword evidence="8 9" id="KW-0472">Membrane</keyword>
<keyword evidence="13" id="KW-1185">Reference proteome</keyword>
<dbReference type="AlphaFoldDB" id="A0A0L0W8K5"/>
<dbReference type="InterPro" id="IPR039421">
    <property type="entry name" value="Type_1_exporter"/>
</dbReference>
<sequence>MFKLTKHLKPFTVMIISAIALLFVQAMCDLSLPDYMSDIVNKGIQQGGIVNAVPDAIRKSEMDKLTLLMNENDKNEVEKNYTLIDKSSKDYDKYLKKYPRLEKEPIYVLKNIEETEIDKLDPIIGKAFIAVSSIEQVKAQAKGGEISFNGMKIPANTDLFAMIANTPQQQRSQIIKSINDKITKMDDNMISQTAVGSVKSEYKALGMNTDKIQSNYIFKTGGIMILVSLLSAASTVTVGLLASKTAAGLATNLRKGVFTKVESFSNAEFDKFSTASLITRTTNDITQIQTVIVIMIRLVFYAPIMGVGGIIRALSKSTSMSWIIALAVTVLLGLMLVIFSVAMPKFKIIQKLVDKLNLVTRENLSGMMVIRAFNTQKFEEERFDNANQDLTRTNLFVNRVMTLLMPAMMFIMNGVTLLVVWVGAHQIENASMQVGDMMAFMQYVIQIIFAFLMLSMIFILLPRASVSAQRITEVLDVKPTIIDPKDPEHFDKETKGVVKFENVSFRYPGADEDMLKNVSFEALPGQTTAFIGSTGSGKTTLINLIPRFYDATSGKVSIDGINVKDVSQHDLRDIIGYVPQKGFLFSGTIESNLKYADENATDNDIEKAAEIAQAMEFISQKPEKFETEISQGGSNVSGGQKQRLSIARALVKKPKIYIFDDSFSALDFKTDSALRKALKEQTSSSTVLIVAQRISTIMNAEQIIVLDEGKIVGIGKHDELMKNCQTYQEIALSQLSKEELA</sequence>
<comment type="caution">
    <text evidence="12">The sequence shown here is derived from an EMBL/GenBank/DDBJ whole genome shotgun (WGS) entry which is preliminary data.</text>
</comment>
<evidence type="ECO:0000256" key="3">
    <source>
        <dbReference type="ARBA" id="ARBA00022475"/>
    </source>
</evidence>
<evidence type="ECO:0000256" key="4">
    <source>
        <dbReference type="ARBA" id="ARBA00022692"/>
    </source>
</evidence>
<keyword evidence="6 12" id="KW-0067">ATP-binding</keyword>
<protein>
    <submittedName>
        <fullName evidence="12">ABC transporter ATP-binding protein</fullName>
    </submittedName>
</protein>
<evidence type="ECO:0000259" key="11">
    <source>
        <dbReference type="PROSITE" id="PS50929"/>
    </source>
</evidence>
<dbReference type="InterPro" id="IPR036640">
    <property type="entry name" value="ABC1_TM_sf"/>
</dbReference>
<dbReference type="SMART" id="SM00382">
    <property type="entry name" value="AAA"/>
    <property type="match status" value="1"/>
</dbReference>
<dbReference type="GO" id="GO:0015421">
    <property type="term" value="F:ABC-type oligopeptide transporter activity"/>
    <property type="evidence" value="ECO:0007669"/>
    <property type="project" value="TreeGrafter"/>
</dbReference>
<dbReference type="RefSeq" id="WP_050356047.1">
    <property type="nucleotide sequence ID" value="NZ_LGSS01000014.1"/>
</dbReference>
<dbReference type="OrthoDB" id="9762778at2"/>
<evidence type="ECO:0000259" key="10">
    <source>
        <dbReference type="PROSITE" id="PS50893"/>
    </source>
</evidence>
<dbReference type="GO" id="GO:0016887">
    <property type="term" value="F:ATP hydrolysis activity"/>
    <property type="evidence" value="ECO:0007669"/>
    <property type="project" value="InterPro"/>
</dbReference>
<dbReference type="GO" id="GO:0005524">
    <property type="term" value="F:ATP binding"/>
    <property type="evidence" value="ECO:0007669"/>
    <property type="project" value="UniProtKB-KW"/>
</dbReference>
<gene>
    <name evidence="12" type="ORF">CLPU_14c00280</name>
</gene>
<feature type="transmembrane region" description="Helical" evidence="9">
    <location>
        <begin position="221"/>
        <end position="242"/>
    </location>
</feature>
<dbReference type="Proteomes" id="UP000037267">
    <property type="component" value="Unassembled WGS sequence"/>
</dbReference>
<dbReference type="EMBL" id="LGSS01000014">
    <property type="protein sequence ID" value="KNF07610.1"/>
    <property type="molecule type" value="Genomic_DNA"/>
</dbReference>
<keyword evidence="7 9" id="KW-1133">Transmembrane helix</keyword>
<dbReference type="GO" id="GO:0005886">
    <property type="term" value="C:plasma membrane"/>
    <property type="evidence" value="ECO:0007669"/>
    <property type="project" value="UniProtKB-SubCell"/>
</dbReference>
<dbReference type="SUPFAM" id="SSF90123">
    <property type="entry name" value="ABC transporter transmembrane region"/>
    <property type="match status" value="1"/>
</dbReference>
<comment type="subcellular location">
    <subcellularLocation>
        <location evidence="1">Cell membrane</location>
        <topology evidence="1">Multi-pass membrane protein</topology>
    </subcellularLocation>
</comment>